<feature type="domain" description="Acyltransferase 3" evidence="2">
    <location>
        <begin position="7"/>
        <end position="341"/>
    </location>
</feature>
<evidence type="ECO:0000259" key="2">
    <source>
        <dbReference type="Pfam" id="PF01757"/>
    </source>
</evidence>
<feature type="transmembrane region" description="Helical" evidence="1">
    <location>
        <begin position="164"/>
        <end position="184"/>
    </location>
</feature>
<feature type="transmembrane region" description="Helical" evidence="1">
    <location>
        <begin position="12"/>
        <end position="30"/>
    </location>
</feature>
<feature type="transmembrane region" description="Helical" evidence="1">
    <location>
        <begin position="293"/>
        <end position="312"/>
    </location>
</feature>
<keyword evidence="1" id="KW-0812">Transmembrane</keyword>
<proteinExistence type="predicted"/>
<feature type="transmembrane region" description="Helical" evidence="1">
    <location>
        <begin position="42"/>
        <end position="64"/>
    </location>
</feature>
<dbReference type="Pfam" id="PF01757">
    <property type="entry name" value="Acyl_transf_3"/>
    <property type="match status" value="1"/>
</dbReference>
<feature type="transmembrane region" description="Helical" evidence="1">
    <location>
        <begin position="204"/>
        <end position="222"/>
    </location>
</feature>
<dbReference type="OrthoDB" id="9796461at2"/>
<evidence type="ECO:0000313" key="3">
    <source>
        <dbReference type="EMBL" id="SCF34544.1"/>
    </source>
</evidence>
<dbReference type="PANTHER" id="PTHR23028">
    <property type="entry name" value="ACETYLTRANSFERASE"/>
    <property type="match status" value="1"/>
</dbReference>
<keyword evidence="4" id="KW-1185">Reference proteome</keyword>
<dbReference type="GO" id="GO:0016747">
    <property type="term" value="F:acyltransferase activity, transferring groups other than amino-acyl groups"/>
    <property type="evidence" value="ECO:0007669"/>
    <property type="project" value="InterPro"/>
</dbReference>
<sequence>MALTLPSLTGLRWMAAFLVFGLHLHLIAYFADGILARGLKLVFGAGATGVSFFFILSGFVLMWANSRGGASRWTTFWWRRLARVYPAHLATALVALLLFAVWQPGIVPSVVPAAANLLLVHAWWPDPAFYQSINSVSWSLACEAFFYAVFPLLVAGLTRGGRRTACLVAGGSVAALWVGPVAALRVASPESVGWFFQWTPPGRLSEFVLGVALARLVALDAWPRRLDRLTTYPVAATVLVAGYVAASHVPAPYKYAGCTAVGFGLLIVAAARGDLRAEPSLWRRPAVVRLGELSYAFYLVHMIVVFVLALVVGEHPRLDAGRGILLTMATLLLALGSAWVLHELVERPARTLLLGLPTVRRRRPEVPRQRM</sequence>
<evidence type="ECO:0000313" key="4">
    <source>
        <dbReference type="Proteomes" id="UP000198242"/>
    </source>
</evidence>
<gene>
    <name evidence="3" type="ORF">GA0074695_5860</name>
</gene>
<name>A0A1C4ZP36_MICVI</name>
<dbReference type="InterPro" id="IPR050879">
    <property type="entry name" value="Acyltransferase_3"/>
</dbReference>
<dbReference type="GO" id="GO:0016020">
    <property type="term" value="C:membrane"/>
    <property type="evidence" value="ECO:0007669"/>
    <property type="project" value="TreeGrafter"/>
</dbReference>
<dbReference type="GO" id="GO:0016787">
    <property type="term" value="F:hydrolase activity"/>
    <property type="evidence" value="ECO:0007669"/>
    <property type="project" value="UniProtKB-KW"/>
</dbReference>
<feature type="transmembrane region" description="Helical" evidence="1">
    <location>
        <begin position="229"/>
        <end position="246"/>
    </location>
</feature>
<dbReference type="Proteomes" id="UP000198242">
    <property type="component" value="Chromosome I"/>
</dbReference>
<feature type="transmembrane region" description="Helical" evidence="1">
    <location>
        <begin position="136"/>
        <end position="157"/>
    </location>
</feature>
<reference evidence="4" key="1">
    <citation type="submission" date="2016-06" db="EMBL/GenBank/DDBJ databases">
        <authorList>
            <person name="Varghese N."/>
            <person name="Submissions Spin"/>
        </authorList>
    </citation>
    <scope>NUCLEOTIDE SEQUENCE [LARGE SCALE GENOMIC DNA]</scope>
    <source>
        <strain evidence="4">DSM 43909</strain>
    </source>
</reference>
<feature type="transmembrane region" description="Helical" evidence="1">
    <location>
        <begin position="324"/>
        <end position="341"/>
    </location>
</feature>
<evidence type="ECO:0000256" key="1">
    <source>
        <dbReference type="SAM" id="Phobius"/>
    </source>
</evidence>
<keyword evidence="1" id="KW-1133">Transmembrane helix</keyword>
<dbReference type="GO" id="GO:0009103">
    <property type="term" value="P:lipopolysaccharide biosynthetic process"/>
    <property type="evidence" value="ECO:0007669"/>
    <property type="project" value="TreeGrafter"/>
</dbReference>
<dbReference type="InterPro" id="IPR002656">
    <property type="entry name" value="Acyl_transf_3_dom"/>
</dbReference>
<keyword evidence="3" id="KW-0378">Hydrolase</keyword>
<accession>A0A1C4ZP36</accession>
<dbReference type="PANTHER" id="PTHR23028:SF53">
    <property type="entry name" value="ACYL_TRANSF_3 DOMAIN-CONTAINING PROTEIN"/>
    <property type="match status" value="1"/>
</dbReference>
<keyword evidence="3" id="KW-0808">Transferase</keyword>
<organism evidence="3 4">
    <name type="scientific">Micromonospora viridifaciens</name>
    <dbReference type="NCBI Taxonomy" id="1881"/>
    <lineage>
        <taxon>Bacteria</taxon>
        <taxon>Bacillati</taxon>
        <taxon>Actinomycetota</taxon>
        <taxon>Actinomycetes</taxon>
        <taxon>Micromonosporales</taxon>
        <taxon>Micromonosporaceae</taxon>
        <taxon>Micromonospora</taxon>
    </lineage>
</organism>
<feature type="transmembrane region" description="Helical" evidence="1">
    <location>
        <begin position="84"/>
        <end position="101"/>
    </location>
</feature>
<dbReference type="EMBL" id="LT607411">
    <property type="protein sequence ID" value="SCF34544.1"/>
    <property type="molecule type" value="Genomic_DNA"/>
</dbReference>
<dbReference type="AlphaFoldDB" id="A0A1C4ZP36"/>
<feature type="transmembrane region" description="Helical" evidence="1">
    <location>
        <begin position="252"/>
        <end position="272"/>
    </location>
</feature>
<keyword evidence="3" id="KW-0012">Acyltransferase</keyword>
<keyword evidence="1" id="KW-0472">Membrane</keyword>
<protein>
    <submittedName>
        <fullName evidence="3">Peptidoglycan/LPS O-acetylase OafA/YrhL, contains acyltransferase and SGNH-hydrolase domains</fullName>
    </submittedName>
</protein>